<accession>A0A0E9XTC7</accession>
<reference evidence="1" key="1">
    <citation type="submission" date="2014-11" db="EMBL/GenBank/DDBJ databases">
        <authorList>
            <person name="Amaro Gonzalez C."/>
        </authorList>
    </citation>
    <scope>NUCLEOTIDE SEQUENCE</scope>
</reference>
<dbReference type="AlphaFoldDB" id="A0A0E9XTC7"/>
<dbReference type="EMBL" id="GBXM01003462">
    <property type="protein sequence ID" value="JAI05116.1"/>
    <property type="molecule type" value="Transcribed_RNA"/>
</dbReference>
<reference evidence="1" key="2">
    <citation type="journal article" date="2015" name="Fish Shellfish Immunol.">
        <title>Early steps in the European eel (Anguilla anguilla)-Vibrio vulnificus interaction in the gills: Role of the RtxA13 toxin.</title>
        <authorList>
            <person name="Callol A."/>
            <person name="Pajuelo D."/>
            <person name="Ebbesson L."/>
            <person name="Teles M."/>
            <person name="MacKenzie S."/>
            <person name="Amaro C."/>
        </authorList>
    </citation>
    <scope>NUCLEOTIDE SEQUENCE</scope>
</reference>
<sequence length="29" mass="3099">MCVCVGGCTQASIPLKYLLLLFPIVSLLC</sequence>
<protein>
    <submittedName>
        <fullName evidence="1">Uncharacterized protein</fullName>
    </submittedName>
</protein>
<proteinExistence type="predicted"/>
<evidence type="ECO:0000313" key="1">
    <source>
        <dbReference type="EMBL" id="JAI05116.1"/>
    </source>
</evidence>
<organism evidence="1">
    <name type="scientific">Anguilla anguilla</name>
    <name type="common">European freshwater eel</name>
    <name type="synonym">Muraena anguilla</name>
    <dbReference type="NCBI Taxonomy" id="7936"/>
    <lineage>
        <taxon>Eukaryota</taxon>
        <taxon>Metazoa</taxon>
        <taxon>Chordata</taxon>
        <taxon>Craniata</taxon>
        <taxon>Vertebrata</taxon>
        <taxon>Euteleostomi</taxon>
        <taxon>Actinopterygii</taxon>
        <taxon>Neopterygii</taxon>
        <taxon>Teleostei</taxon>
        <taxon>Anguilliformes</taxon>
        <taxon>Anguillidae</taxon>
        <taxon>Anguilla</taxon>
    </lineage>
</organism>
<name>A0A0E9XTC7_ANGAN</name>